<evidence type="ECO:0000313" key="10">
    <source>
        <dbReference type="EMBL" id="KAK0640572.1"/>
    </source>
</evidence>
<reference evidence="10" key="1">
    <citation type="submission" date="2023-06" db="EMBL/GenBank/DDBJ databases">
        <title>Genome-scale phylogeny and comparative genomics of the fungal order Sordariales.</title>
        <authorList>
            <consortium name="Lawrence Berkeley National Laboratory"/>
            <person name="Hensen N."/>
            <person name="Bonometti L."/>
            <person name="Westerberg I."/>
            <person name="Brannstrom I.O."/>
            <person name="Guillou S."/>
            <person name="Cros-Aarteil S."/>
            <person name="Calhoun S."/>
            <person name="Haridas S."/>
            <person name="Kuo A."/>
            <person name="Mondo S."/>
            <person name="Pangilinan J."/>
            <person name="Riley R."/>
            <person name="Labutti K."/>
            <person name="Andreopoulos B."/>
            <person name="Lipzen A."/>
            <person name="Chen C."/>
            <person name="Yanf M."/>
            <person name="Daum C."/>
            <person name="Ng V."/>
            <person name="Clum A."/>
            <person name="Steindorff A."/>
            <person name="Ohm R."/>
            <person name="Martin F."/>
            <person name="Silar P."/>
            <person name="Natvig D."/>
            <person name="Lalanne C."/>
            <person name="Gautier V."/>
            <person name="Ament-Velasquez S.L."/>
            <person name="Kruys A."/>
            <person name="Hutchinson M.I."/>
            <person name="Powell A.J."/>
            <person name="Barry K."/>
            <person name="Miller A.N."/>
            <person name="Grigoriev I.V."/>
            <person name="Debuchy R."/>
            <person name="Gladieux P."/>
            <person name="Thoren M.H."/>
            <person name="Johannesson H."/>
        </authorList>
    </citation>
    <scope>NUCLEOTIDE SEQUENCE</scope>
    <source>
        <strain evidence="10">SMH2532-1</strain>
    </source>
</reference>
<keyword evidence="5" id="KW-0378">Hydrolase</keyword>
<dbReference type="Gene3D" id="1.10.1380.10">
    <property type="entry name" value="Neutral endopeptidase , domain2"/>
    <property type="match status" value="1"/>
</dbReference>
<dbReference type="InterPro" id="IPR008753">
    <property type="entry name" value="Peptidase_M13_N"/>
</dbReference>
<accession>A0AA39XWC2</accession>
<dbReference type="InterPro" id="IPR000718">
    <property type="entry name" value="Peptidase_M13"/>
</dbReference>
<proteinExistence type="inferred from homology"/>
<evidence type="ECO:0000259" key="8">
    <source>
        <dbReference type="Pfam" id="PF01431"/>
    </source>
</evidence>
<keyword evidence="4" id="KW-0479">Metal-binding</keyword>
<feature type="domain" description="Peptidase M13 N-terminal" evidence="9">
    <location>
        <begin position="37"/>
        <end position="438"/>
    </location>
</feature>
<dbReference type="GO" id="GO:0046872">
    <property type="term" value="F:metal ion binding"/>
    <property type="evidence" value="ECO:0007669"/>
    <property type="project" value="UniProtKB-KW"/>
</dbReference>
<dbReference type="Pfam" id="PF05649">
    <property type="entry name" value="Peptidase_M13_N"/>
    <property type="match status" value="1"/>
</dbReference>
<evidence type="ECO:0000256" key="7">
    <source>
        <dbReference type="ARBA" id="ARBA00023049"/>
    </source>
</evidence>
<gene>
    <name evidence="10" type="ORF">B0T16DRAFT_514442</name>
</gene>
<dbReference type="SUPFAM" id="SSF55486">
    <property type="entry name" value="Metalloproteases ('zincins'), catalytic domain"/>
    <property type="match status" value="1"/>
</dbReference>
<comment type="similarity">
    <text evidence="2">Belongs to the peptidase M13 family.</text>
</comment>
<dbReference type="PRINTS" id="PR00786">
    <property type="entry name" value="NEPRILYSIN"/>
</dbReference>
<dbReference type="AlphaFoldDB" id="A0AA39XWC2"/>
<keyword evidence="7" id="KW-0482">Metalloprotease</keyword>
<evidence type="ECO:0000256" key="5">
    <source>
        <dbReference type="ARBA" id="ARBA00022801"/>
    </source>
</evidence>
<dbReference type="Pfam" id="PF01431">
    <property type="entry name" value="Peptidase_M13"/>
    <property type="match status" value="1"/>
</dbReference>
<dbReference type="PANTHER" id="PTHR11733:SF167">
    <property type="entry name" value="FI17812P1-RELATED"/>
    <property type="match status" value="1"/>
</dbReference>
<keyword evidence="11" id="KW-1185">Reference proteome</keyword>
<dbReference type="EMBL" id="JAULSV010000006">
    <property type="protein sequence ID" value="KAK0640572.1"/>
    <property type="molecule type" value="Genomic_DNA"/>
</dbReference>
<dbReference type="InterPro" id="IPR018497">
    <property type="entry name" value="Peptidase_M13_C"/>
</dbReference>
<dbReference type="GO" id="GO:0016485">
    <property type="term" value="P:protein processing"/>
    <property type="evidence" value="ECO:0007669"/>
    <property type="project" value="TreeGrafter"/>
</dbReference>
<dbReference type="Gene3D" id="3.40.390.10">
    <property type="entry name" value="Collagenase (Catalytic Domain)"/>
    <property type="match status" value="1"/>
</dbReference>
<dbReference type="PROSITE" id="PS51885">
    <property type="entry name" value="NEPRILYSIN"/>
    <property type="match status" value="1"/>
</dbReference>
<name>A0AA39XWC2_9PEZI</name>
<dbReference type="InterPro" id="IPR024079">
    <property type="entry name" value="MetalloPept_cat_dom_sf"/>
</dbReference>
<evidence type="ECO:0000259" key="9">
    <source>
        <dbReference type="Pfam" id="PF05649"/>
    </source>
</evidence>
<keyword evidence="6" id="KW-0862">Zinc</keyword>
<dbReference type="GO" id="GO:0004222">
    <property type="term" value="F:metalloendopeptidase activity"/>
    <property type="evidence" value="ECO:0007669"/>
    <property type="project" value="InterPro"/>
</dbReference>
<feature type="domain" description="Peptidase M13 C-terminal" evidence="8">
    <location>
        <begin position="500"/>
        <end position="705"/>
    </location>
</feature>
<comment type="cofactor">
    <cofactor evidence="1">
        <name>Zn(2+)</name>
        <dbReference type="ChEBI" id="CHEBI:29105"/>
    </cofactor>
</comment>
<protein>
    <submittedName>
        <fullName evidence="10">Uncharacterized protein</fullName>
    </submittedName>
</protein>
<dbReference type="InterPro" id="IPR042089">
    <property type="entry name" value="Peptidase_M13_dom_2"/>
</dbReference>
<keyword evidence="3" id="KW-0645">Protease</keyword>
<evidence type="ECO:0000256" key="3">
    <source>
        <dbReference type="ARBA" id="ARBA00022670"/>
    </source>
</evidence>
<dbReference type="PANTHER" id="PTHR11733">
    <property type="entry name" value="ZINC METALLOPROTEASE FAMILY M13 NEPRILYSIN-RELATED"/>
    <property type="match status" value="1"/>
</dbReference>
<evidence type="ECO:0000313" key="11">
    <source>
        <dbReference type="Proteomes" id="UP001174936"/>
    </source>
</evidence>
<evidence type="ECO:0000256" key="6">
    <source>
        <dbReference type="ARBA" id="ARBA00022833"/>
    </source>
</evidence>
<evidence type="ECO:0000256" key="1">
    <source>
        <dbReference type="ARBA" id="ARBA00001947"/>
    </source>
</evidence>
<evidence type="ECO:0000256" key="4">
    <source>
        <dbReference type="ARBA" id="ARBA00022723"/>
    </source>
</evidence>
<dbReference type="CDD" id="cd08662">
    <property type="entry name" value="M13"/>
    <property type="match status" value="1"/>
</dbReference>
<sequence length="711" mass="78450">MVAIKNVTRALCTTPACLQLADNFVKNLAPNYKDIDPCTNFEEMVCGGWRTRYQISPQQSSLDAMGVLSEETTSLLRSVLEGPYPGDSSHSHFSPRNLHPRDLSVDQENFSKLQTAYKACIDEETLKKVGLAPITDLLDRLKKTFGSDGDDWSAPSVFLQSIGASGLTYVYVASDLDDPDLQLLNLNFGAGFGLPNRNLYSNASILETQYVPVVADIFKAVHRTGNNSGAALDFTEQARQVVKLEADLAAISAPSNRSFYELAAKITFSNASALAPGLGLPKIVSALAPPGYLPKDILLYPAYLSNLSKVLDANPRSAVESYFAWRLILASRNYVLADEVFQPYLTLRNRLQGVNDLAPQPRWKTCLASARNSLGWILSRFFVETTFSAHDRDLSNQIISDIREVYAQKIKTLPWLDDPTRAKALEKIDMIVQKIGYPTDFPNITDPETLKRLYSNTSVTNSHFANQLSATNVSITNNFKQLLGPTDRKDWQDSFAVIINAFYSSDLNQIVFPAGILQPPIFGGDFPAAINYGAFGAIAGHEVSHGFDKNGRNFDGTGRMVNWWSDSVLAEYKKREQCFVDQFNNMTVFANDGKGNNTVGHKLNGQQTLGENEADSAGIVAAFDSWLLRKKLNGGQELGLPGLEEFTDEQLFFLAYGNIWCGKVSNDGLKLQVMNDAHSPNAARVQGTTANSRAFREAFGCKVKEPTCELW</sequence>
<comment type="caution">
    <text evidence="10">The sequence shown here is derived from an EMBL/GenBank/DDBJ whole genome shotgun (WGS) entry which is preliminary data.</text>
</comment>
<organism evidence="10 11">
    <name type="scientific">Cercophora newfieldiana</name>
    <dbReference type="NCBI Taxonomy" id="92897"/>
    <lineage>
        <taxon>Eukaryota</taxon>
        <taxon>Fungi</taxon>
        <taxon>Dikarya</taxon>
        <taxon>Ascomycota</taxon>
        <taxon>Pezizomycotina</taxon>
        <taxon>Sordariomycetes</taxon>
        <taxon>Sordariomycetidae</taxon>
        <taxon>Sordariales</taxon>
        <taxon>Lasiosphaeriaceae</taxon>
        <taxon>Cercophora</taxon>
    </lineage>
</organism>
<dbReference type="GO" id="GO:0005886">
    <property type="term" value="C:plasma membrane"/>
    <property type="evidence" value="ECO:0007669"/>
    <property type="project" value="TreeGrafter"/>
</dbReference>
<evidence type="ECO:0000256" key="2">
    <source>
        <dbReference type="ARBA" id="ARBA00007357"/>
    </source>
</evidence>
<dbReference type="Proteomes" id="UP001174936">
    <property type="component" value="Unassembled WGS sequence"/>
</dbReference>